<organism evidence="2 3">
    <name type="scientific">Thalictrum thalictroides</name>
    <name type="common">Rue-anemone</name>
    <name type="synonym">Anemone thalictroides</name>
    <dbReference type="NCBI Taxonomy" id="46969"/>
    <lineage>
        <taxon>Eukaryota</taxon>
        <taxon>Viridiplantae</taxon>
        <taxon>Streptophyta</taxon>
        <taxon>Embryophyta</taxon>
        <taxon>Tracheophyta</taxon>
        <taxon>Spermatophyta</taxon>
        <taxon>Magnoliopsida</taxon>
        <taxon>Ranunculales</taxon>
        <taxon>Ranunculaceae</taxon>
        <taxon>Thalictroideae</taxon>
        <taxon>Thalictrum</taxon>
    </lineage>
</organism>
<reference evidence="2 3" key="1">
    <citation type="submission" date="2020-06" db="EMBL/GenBank/DDBJ databases">
        <title>Transcriptomic and genomic resources for Thalictrum thalictroides and T. hernandezii: Facilitating candidate gene discovery in an emerging model plant lineage.</title>
        <authorList>
            <person name="Arias T."/>
            <person name="Riano-Pachon D.M."/>
            <person name="Di Stilio V.S."/>
        </authorList>
    </citation>
    <scope>NUCLEOTIDE SEQUENCE [LARGE SCALE GENOMIC DNA]</scope>
    <source>
        <strain evidence="3">cv. WT478/WT964</strain>
        <tissue evidence="2">Leaves</tissue>
    </source>
</reference>
<evidence type="ECO:0000256" key="1">
    <source>
        <dbReference type="SAM" id="MobiDB-lite"/>
    </source>
</evidence>
<evidence type="ECO:0000313" key="3">
    <source>
        <dbReference type="Proteomes" id="UP000554482"/>
    </source>
</evidence>
<comment type="caution">
    <text evidence="2">The sequence shown here is derived from an EMBL/GenBank/DDBJ whole genome shotgun (WGS) entry which is preliminary data.</text>
</comment>
<dbReference type="OrthoDB" id="10591183at2759"/>
<feature type="region of interest" description="Disordered" evidence="1">
    <location>
        <begin position="1"/>
        <end position="23"/>
    </location>
</feature>
<dbReference type="Proteomes" id="UP000554482">
    <property type="component" value="Unassembled WGS sequence"/>
</dbReference>
<evidence type="ECO:0000313" key="2">
    <source>
        <dbReference type="EMBL" id="KAF5189165.1"/>
    </source>
</evidence>
<gene>
    <name evidence="2" type="ORF">FRX31_021247</name>
</gene>
<keyword evidence="3" id="KW-1185">Reference proteome</keyword>
<name>A0A7J6VYJ0_THATH</name>
<sequence length="78" mass="8851">MFSVETVEASLVNRTDPEPVPKFDNFNAADDDVELELTLGFEPSRGREKSTSPNKWRDEINNPYTDTCKIEVGIDYPV</sequence>
<dbReference type="AlphaFoldDB" id="A0A7J6VYJ0"/>
<accession>A0A7J6VYJ0</accession>
<feature type="region of interest" description="Disordered" evidence="1">
    <location>
        <begin position="41"/>
        <end position="62"/>
    </location>
</feature>
<dbReference type="EMBL" id="JABWDY010025842">
    <property type="protein sequence ID" value="KAF5189165.1"/>
    <property type="molecule type" value="Genomic_DNA"/>
</dbReference>
<proteinExistence type="predicted"/>
<protein>
    <submittedName>
        <fullName evidence="2">Uncharacterized protein</fullName>
    </submittedName>
</protein>
<feature type="compositionally biased region" description="Basic and acidic residues" evidence="1">
    <location>
        <begin position="44"/>
        <end position="60"/>
    </location>
</feature>